<organism evidence="4 5">
    <name type="scientific">Acrobeloides nanus</name>
    <dbReference type="NCBI Taxonomy" id="290746"/>
    <lineage>
        <taxon>Eukaryota</taxon>
        <taxon>Metazoa</taxon>
        <taxon>Ecdysozoa</taxon>
        <taxon>Nematoda</taxon>
        <taxon>Chromadorea</taxon>
        <taxon>Rhabditida</taxon>
        <taxon>Tylenchina</taxon>
        <taxon>Cephalobomorpha</taxon>
        <taxon>Cephaloboidea</taxon>
        <taxon>Cephalobidae</taxon>
        <taxon>Acrobeloides</taxon>
    </lineage>
</organism>
<name>A0A914EMI1_9BILA</name>
<dbReference type="WBParaSite" id="ACRNAN_scaffold8782.g24316.t1">
    <property type="protein sequence ID" value="ACRNAN_scaffold8782.g24316.t1"/>
    <property type="gene ID" value="ACRNAN_scaffold8782.g24316"/>
</dbReference>
<dbReference type="GO" id="GO:0009395">
    <property type="term" value="P:phospholipid catabolic process"/>
    <property type="evidence" value="ECO:0007669"/>
    <property type="project" value="TreeGrafter"/>
</dbReference>
<evidence type="ECO:0000313" key="4">
    <source>
        <dbReference type="Proteomes" id="UP000887540"/>
    </source>
</evidence>
<evidence type="ECO:0000256" key="1">
    <source>
        <dbReference type="ARBA" id="ARBA00000798"/>
    </source>
</evidence>
<dbReference type="GO" id="GO:0004630">
    <property type="term" value="F:phospholipase D activity"/>
    <property type="evidence" value="ECO:0007669"/>
    <property type="project" value="UniProtKB-EC"/>
</dbReference>
<dbReference type="Proteomes" id="UP000887540">
    <property type="component" value="Unplaced"/>
</dbReference>
<accession>A0A914EMI1</accession>
<proteinExistence type="predicted"/>
<dbReference type="GO" id="GO:0060627">
    <property type="term" value="P:regulation of vesicle-mediated transport"/>
    <property type="evidence" value="ECO:0007669"/>
    <property type="project" value="TreeGrafter"/>
</dbReference>
<comment type="catalytic activity">
    <reaction evidence="1">
        <text>a 1,2-diacyl-sn-glycero-3-phosphocholine + H2O = a 1,2-diacyl-sn-glycero-3-phosphate + choline + H(+)</text>
        <dbReference type="Rhea" id="RHEA:14445"/>
        <dbReference type="ChEBI" id="CHEBI:15354"/>
        <dbReference type="ChEBI" id="CHEBI:15377"/>
        <dbReference type="ChEBI" id="CHEBI:15378"/>
        <dbReference type="ChEBI" id="CHEBI:57643"/>
        <dbReference type="ChEBI" id="CHEBI:58608"/>
        <dbReference type="EC" id="3.1.4.4"/>
    </reaction>
</comment>
<protein>
    <submittedName>
        <fullName evidence="5">Uncharacterized protein</fullName>
    </submittedName>
</protein>
<keyword evidence="3" id="KW-0443">Lipid metabolism</keyword>
<evidence type="ECO:0000256" key="3">
    <source>
        <dbReference type="ARBA" id="ARBA00023098"/>
    </source>
</evidence>
<evidence type="ECO:0000313" key="5">
    <source>
        <dbReference type="WBParaSite" id="ACRNAN_scaffold8782.g24316.t1"/>
    </source>
</evidence>
<keyword evidence="4" id="KW-1185">Reference proteome</keyword>
<reference evidence="5" key="1">
    <citation type="submission" date="2022-11" db="UniProtKB">
        <authorList>
            <consortium name="WormBaseParasite"/>
        </authorList>
    </citation>
    <scope>IDENTIFICATION</scope>
</reference>
<dbReference type="PANTHER" id="PTHR18896">
    <property type="entry name" value="PHOSPHOLIPASE D"/>
    <property type="match status" value="1"/>
</dbReference>
<dbReference type="InterPro" id="IPR015679">
    <property type="entry name" value="PLipase_D_fam"/>
</dbReference>
<sequence length="119" mass="13660">MVDSEDVTNGICEVLCDRIVRADRNNENFRVFIMLPLRPGYPGDIKKDEYSTLIVLLHLSYSAITRGPNSLIENLKKRGVSDPWKYISVTSLRTYDDFCGKLVFSPIFEGILSNFRRPK</sequence>
<keyword evidence="2" id="KW-0677">Repeat</keyword>
<dbReference type="AlphaFoldDB" id="A0A914EMI1"/>
<evidence type="ECO:0000256" key="2">
    <source>
        <dbReference type="ARBA" id="ARBA00022737"/>
    </source>
</evidence>
<dbReference type="PANTHER" id="PTHR18896:SF76">
    <property type="entry name" value="PHOSPHOLIPASE"/>
    <property type="match status" value="1"/>
</dbReference>